<organism evidence="10 11">
    <name type="scientific">Haloferula rosea</name>
    <dbReference type="NCBI Taxonomy" id="490093"/>
    <lineage>
        <taxon>Bacteria</taxon>
        <taxon>Pseudomonadati</taxon>
        <taxon>Verrucomicrobiota</taxon>
        <taxon>Verrucomicrobiia</taxon>
        <taxon>Verrucomicrobiales</taxon>
        <taxon>Verrucomicrobiaceae</taxon>
        <taxon>Haloferula</taxon>
    </lineage>
</organism>
<dbReference type="GO" id="GO:0005829">
    <property type="term" value="C:cytosol"/>
    <property type="evidence" value="ECO:0007669"/>
    <property type="project" value="TreeGrafter"/>
</dbReference>
<dbReference type="GO" id="GO:0008859">
    <property type="term" value="F:exoribonuclease II activity"/>
    <property type="evidence" value="ECO:0007669"/>
    <property type="project" value="UniProtKB-UniRule"/>
</dbReference>
<keyword evidence="2 7" id="KW-0963">Cytoplasm</keyword>
<protein>
    <recommendedName>
        <fullName evidence="7">Ribonuclease R</fullName>
        <shortName evidence="7">RNase R</shortName>
        <ecNumber evidence="7">3.1.13.1</ecNumber>
    </recommendedName>
</protein>
<gene>
    <name evidence="7 10" type="primary">rnr</name>
    <name evidence="10" type="ORF">JIN81_05695</name>
</gene>
<keyword evidence="4 7" id="KW-0378">Hydrolase</keyword>
<name>A0A934VF13_9BACT</name>
<evidence type="ECO:0000313" key="11">
    <source>
        <dbReference type="Proteomes" id="UP000658278"/>
    </source>
</evidence>
<comment type="subcellular location">
    <subcellularLocation>
        <location evidence="7">Cytoplasm</location>
    </subcellularLocation>
</comment>
<dbReference type="Pfam" id="PF17876">
    <property type="entry name" value="CSD2"/>
    <property type="match status" value="1"/>
</dbReference>
<keyword evidence="5 7" id="KW-0269">Exonuclease</keyword>
<dbReference type="NCBIfam" id="TIGR02063">
    <property type="entry name" value="RNase_R"/>
    <property type="match status" value="1"/>
</dbReference>
<evidence type="ECO:0000256" key="6">
    <source>
        <dbReference type="ARBA" id="ARBA00022884"/>
    </source>
</evidence>
<evidence type="ECO:0000256" key="7">
    <source>
        <dbReference type="HAMAP-Rule" id="MF_01895"/>
    </source>
</evidence>
<comment type="catalytic activity">
    <reaction evidence="1 7">
        <text>Exonucleolytic cleavage in the 3'- to 5'-direction to yield nucleoside 5'-phosphates.</text>
        <dbReference type="EC" id="3.1.13.1"/>
    </reaction>
</comment>
<dbReference type="RefSeq" id="WP_200277524.1">
    <property type="nucleotide sequence ID" value="NZ_JAENII010000003.1"/>
</dbReference>
<feature type="compositionally biased region" description="Basic residues" evidence="8">
    <location>
        <begin position="763"/>
        <end position="785"/>
    </location>
</feature>
<dbReference type="PROSITE" id="PS50126">
    <property type="entry name" value="S1"/>
    <property type="match status" value="1"/>
</dbReference>
<proteinExistence type="inferred from homology"/>
<dbReference type="InterPro" id="IPR040476">
    <property type="entry name" value="CSD2"/>
</dbReference>
<dbReference type="InterPro" id="IPR012340">
    <property type="entry name" value="NA-bd_OB-fold"/>
</dbReference>
<keyword evidence="6 7" id="KW-0694">RNA-binding</keyword>
<dbReference type="Pfam" id="PF00773">
    <property type="entry name" value="RNB"/>
    <property type="match status" value="1"/>
</dbReference>
<dbReference type="InterPro" id="IPR003029">
    <property type="entry name" value="S1_domain"/>
</dbReference>
<dbReference type="PANTHER" id="PTHR23355">
    <property type="entry name" value="RIBONUCLEASE"/>
    <property type="match status" value="1"/>
</dbReference>
<reference evidence="10" key="1">
    <citation type="submission" date="2021-01" db="EMBL/GenBank/DDBJ databases">
        <title>Modified the classification status of verrucomicrobia.</title>
        <authorList>
            <person name="Feng X."/>
        </authorList>
    </citation>
    <scope>NUCLEOTIDE SEQUENCE</scope>
    <source>
        <strain evidence="10">KCTC 22201</strain>
    </source>
</reference>
<comment type="similarity">
    <text evidence="7">Belongs to the RNR ribonuclease family. RNase R subfamily.</text>
</comment>
<dbReference type="AlphaFoldDB" id="A0A934VF13"/>
<evidence type="ECO:0000313" key="10">
    <source>
        <dbReference type="EMBL" id="MBK1826502.1"/>
    </source>
</evidence>
<feature type="region of interest" description="Disordered" evidence="8">
    <location>
        <begin position="732"/>
        <end position="785"/>
    </location>
</feature>
<evidence type="ECO:0000256" key="4">
    <source>
        <dbReference type="ARBA" id="ARBA00022801"/>
    </source>
</evidence>
<comment type="caution">
    <text evidence="10">The sequence shown here is derived from an EMBL/GenBank/DDBJ whole genome shotgun (WGS) entry which is preliminary data.</text>
</comment>
<evidence type="ECO:0000256" key="1">
    <source>
        <dbReference type="ARBA" id="ARBA00001849"/>
    </source>
</evidence>
<evidence type="ECO:0000256" key="8">
    <source>
        <dbReference type="SAM" id="MobiDB-lite"/>
    </source>
</evidence>
<dbReference type="GO" id="GO:0006402">
    <property type="term" value="P:mRNA catabolic process"/>
    <property type="evidence" value="ECO:0007669"/>
    <property type="project" value="TreeGrafter"/>
</dbReference>
<dbReference type="NCBIfam" id="TIGR00358">
    <property type="entry name" value="3_prime_RNase"/>
    <property type="match status" value="1"/>
</dbReference>
<keyword evidence="11" id="KW-1185">Reference proteome</keyword>
<keyword evidence="3 7" id="KW-0540">Nuclease</keyword>
<dbReference type="EC" id="3.1.13.1" evidence="7"/>
<accession>A0A934VF13</accession>
<feature type="domain" description="S1 motif" evidence="9">
    <location>
        <begin position="652"/>
        <end position="733"/>
    </location>
</feature>
<dbReference type="PANTHER" id="PTHR23355:SF9">
    <property type="entry name" value="DIS3-LIKE EXONUCLEASE 2"/>
    <property type="match status" value="1"/>
</dbReference>
<dbReference type="InterPro" id="IPR011805">
    <property type="entry name" value="RNase_R"/>
</dbReference>
<comment type="function">
    <text evidence="7">3'-5' exoribonuclease that releases 5'-nucleoside monophosphates and is involved in maturation of structured RNAs.</text>
</comment>
<dbReference type="HAMAP" id="MF_01895">
    <property type="entry name" value="RNase_R"/>
    <property type="match status" value="1"/>
</dbReference>
<dbReference type="InterPro" id="IPR050180">
    <property type="entry name" value="RNR_Ribonuclease"/>
</dbReference>
<dbReference type="EMBL" id="JAENII010000003">
    <property type="protein sequence ID" value="MBK1826502.1"/>
    <property type="molecule type" value="Genomic_DNA"/>
</dbReference>
<dbReference type="GO" id="GO:0003723">
    <property type="term" value="F:RNA binding"/>
    <property type="evidence" value="ECO:0007669"/>
    <property type="project" value="UniProtKB-UniRule"/>
</dbReference>
<dbReference type="SUPFAM" id="SSF50249">
    <property type="entry name" value="Nucleic acid-binding proteins"/>
    <property type="match status" value="3"/>
</dbReference>
<evidence type="ECO:0000256" key="2">
    <source>
        <dbReference type="ARBA" id="ARBA00022490"/>
    </source>
</evidence>
<evidence type="ECO:0000259" key="9">
    <source>
        <dbReference type="PROSITE" id="PS50126"/>
    </source>
</evidence>
<dbReference type="InterPro" id="IPR001900">
    <property type="entry name" value="RNase_II/R"/>
</dbReference>
<evidence type="ECO:0000256" key="3">
    <source>
        <dbReference type="ARBA" id="ARBA00022722"/>
    </source>
</evidence>
<feature type="compositionally biased region" description="Basic and acidic residues" evidence="8">
    <location>
        <begin position="732"/>
        <end position="756"/>
    </location>
</feature>
<evidence type="ECO:0000256" key="5">
    <source>
        <dbReference type="ARBA" id="ARBA00022839"/>
    </source>
</evidence>
<dbReference type="SMART" id="SM00955">
    <property type="entry name" value="RNB"/>
    <property type="match status" value="1"/>
</dbReference>
<dbReference type="Proteomes" id="UP000658278">
    <property type="component" value="Unassembled WGS sequence"/>
</dbReference>
<dbReference type="InterPro" id="IPR004476">
    <property type="entry name" value="RNase_II/RNase_R"/>
</dbReference>
<sequence length="785" mass="88111">MPSASLRDRLLKLMSQPDYTSLNKSELARRLEIPSNDRPKLRKTLQQLEEEGLIVAGRKGRYESTETEAGQLRGSIKFQPNGHAWFFPDAANPENVATGHDLEKLSRIFTPRRDTGNALDGDRVLVSLREPKISPNQFRRNRQTGGIPEDEEPETHAIVEKILERRSGKLVGIYQGGGKKGWVKADDSAYEGSIELIGDSTARQGQIVVVQIENWQHKTPHGRVIEVLGWPGDAGVDIMSIIHRNGIRTSFPDDVLDAARAIPDEVDPEEVKKREDWRDRLVITIDPADAKDHDDAIWVEKTKNGWKLAVHIADVSHYVKPRTPLDVEAAKRGNSTYLVDRVIPMLPVELSNGLCSLKPDVDRLTKCAVMEVNRQGKVIKSRFCNAVIHSQAKLSYEQAQTILDGGKPPKGSYPGLEEMVREAWNMASKVRARRFKDGALDLEMKEIRVKLGEDGRASHIENVEHTASHQLIEECMLLANENVARILKLRNKPAIYRIHEDPDFGRLQDYGETAAAFGYDFGDLTNKAHIQKLLDAAKGKPDEHAIKVGLLKSLKRAAYSPDPLGHYGLSKGDYCHFTSPIRRYADLVVHRALQPFLDNPPKQADRNPSQAELTELARHISDTERASSDAENESKQIKLLEYLEDTIKSDKAVVFEGLITEVRAMGLMVEATDISTRGVIKREDLPGGGPWRFEASQARLTGPGGRQYQMGQRIKMEVANINHERRFVDFCIAGEKRTSSPKDDRRPRGRRSEKPSGRTTSKGAKKKTASKRTGTRKNSSRRRRS</sequence>